<sequence>MAKPRLGRGLDALLADNGTSHFSSTEVTSEEGFSGANRRDLPEGIHLEEDGSLSLDISRLIPNPHQPRVEFEEEALTELSQSIKEHGVIQPVTIEDAGDGQFYIIAGERRTRAAKLAGLTKIPVQLKKYSEEKKLEVALIENIQREDLNPIEEALAYNKLMEMGQLSQEELARRVGKNRSTVANALRLLKLPEDMQSALINGEITAGHARALLSVNDVSDQRILFGRIVGSSLSVRDAEQQAAELNKGGRISTTKSSKKESPTDPDLQYIQQQFIDILGTKVSIKGSLEKGSISIDYYSKDDLDRLYSIIAGNNTQ</sequence>
<evidence type="ECO:0000313" key="7">
    <source>
        <dbReference type="Proteomes" id="UP000823914"/>
    </source>
</evidence>
<evidence type="ECO:0000256" key="4">
    <source>
        <dbReference type="SAM" id="MobiDB-lite"/>
    </source>
</evidence>
<dbReference type="FunFam" id="3.90.1530.30:FF:000001">
    <property type="entry name" value="Chromosome partitioning protein ParB"/>
    <property type="match status" value="1"/>
</dbReference>
<evidence type="ECO:0000259" key="5">
    <source>
        <dbReference type="SMART" id="SM00470"/>
    </source>
</evidence>
<dbReference type="NCBIfam" id="TIGR00180">
    <property type="entry name" value="parB_part"/>
    <property type="match status" value="1"/>
</dbReference>
<dbReference type="Proteomes" id="UP000823914">
    <property type="component" value="Unassembled WGS sequence"/>
</dbReference>
<dbReference type="InterPro" id="IPR041468">
    <property type="entry name" value="HTH_ParB/Spo0J"/>
</dbReference>
<dbReference type="Pfam" id="PF17762">
    <property type="entry name" value="HTH_ParB"/>
    <property type="match status" value="1"/>
</dbReference>
<dbReference type="PANTHER" id="PTHR33375">
    <property type="entry name" value="CHROMOSOME-PARTITIONING PROTEIN PARB-RELATED"/>
    <property type="match status" value="1"/>
</dbReference>
<dbReference type="InterPro" id="IPR004437">
    <property type="entry name" value="ParB/RepB/Spo0J"/>
</dbReference>
<dbReference type="AlphaFoldDB" id="A0A9E2L3M0"/>
<feature type="region of interest" description="Disordered" evidence="4">
    <location>
        <begin position="244"/>
        <end position="264"/>
    </location>
</feature>
<dbReference type="InterPro" id="IPR003115">
    <property type="entry name" value="ParB_N"/>
</dbReference>
<dbReference type="SUPFAM" id="SSF109709">
    <property type="entry name" value="KorB DNA-binding domain-like"/>
    <property type="match status" value="1"/>
</dbReference>
<dbReference type="Gene3D" id="1.10.10.2830">
    <property type="match status" value="1"/>
</dbReference>
<dbReference type="GO" id="GO:0003677">
    <property type="term" value="F:DNA binding"/>
    <property type="evidence" value="ECO:0007669"/>
    <property type="project" value="UniProtKB-KW"/>
</dbReference>
<keyword evidence="2" id="KW-0159">Chromosome partition</keyword>
<dbReference type="EMBL" id="JAHLFV010000237">
    <property type="protein sequence ID" value="MBU3850972.1"/>
    <property type="molecule type" value="Genomic_DNA"/>
</dbReference>
<dbReference type="GO" id="GO:0005694">
    <property type="term" value="C:chromosome"/>
    <property type="evidence" value="ECO:0007669"/>
    <property type="project" value="TreeGrafter"/>
</dbReference>
<feature type="region of interest" description="Disordered" evidence="4">
    <location>
        <begin position="20"/>
        <end position="43"/>
    </location>
</feature>
<dbReference type="InterPro" id="IPR036086">
    <property type="entry name" value="ParB/Sulfiredoxin_sf"/>
</dbReference>
<feature type="domain" description="ParB-like N-terminal" evidence="5">
    <location>
        <begin position="53"/>
        <end position="143"/>
    </location>
</feature>
<dbReference type="Pfam" id="PF02195">
    <property type="entry name" value="ParB_N"/>
    <property type="match status" value="1"/>
</dbReference>
<reference evidence="6" key="2">
    <citation type="submission" date="2021-04" db="EMBL/GenBank/DDBJ databases">
        <authorList>
            <person name="Gilroy R."/>
        </authorList>
    </citation>
    <scope>NUCLEOTIDE SEQUENCE</scope>
    <source>
        <strain evidence="6">Gambia15-2214</strain>
    </source>
</reference>
<evidence type="ECO:0000256" key="1">
    <source>
        <dbReference type="ARBA" id="ARBA00006295"/>
    </source>
</evidence>
<dbReference type="Pfam" id="PF23552">
    <property type="entry name" value="ParB_C"/>
    <property type="match status" value="1"/>
</dbReference>
<name>A0A9E2L3M0_9SPIR</name>
<reference evidence="6" key="1">
    <citation type="journal article" date="2021" name="PeerJ">
        <title>Extensive microbial diversity within the chicken gut microbiome revealed by metagenomics and culture.</title>
        <authorList>
            <person name="Gilroy R."/>
            <person name="Ravi A."/>
            <person name="Getino M."/>
            <person name="Pursley I."/>
            <person name="Horton D.L."/>
            <person name="Alikhan N.F."/>
            <person name="Baker D."/>
            <person name="Gharbi K."/>
            <person name="Hall N."/>
            <person name="Watson M."/>
            <person name="Adriaenssens E.M."/>
            <person name="Foster-Nyarko E."/>
            <person name="Jarju S."/>
            <person name="Secka A."/>
            <person name="Antonio M."/>
            <person name="Oren A."/>
            <person name="Chaudhuri R.R."/>
            <person name="La Ragione R."/>
            <person name="Hildebrand F."/>
            <person name="Pallen M.J."/>
        </authorList>
    </citation>
    <scope>NUCLEOTIDE SEQUENCE</scope>
    <source>
        <strain evidence="6">Gambia15-2214</strain>
    </source>
</reference>
<gene>
    <name evidence="6" type="ORF">IAA16_10430</name>
</gene>
<keyword evidence="3" id="KW-0238">DNA-binding</keyword>
<dbReference type="FunFam" id="1.10.10.2830:FF:000001">
    <property type="entry name" value="Chromosome partitioning protein ParB"/>
    <property type="match status" value="1"/>
</dbReference>
<dbReference type="PANTHER" id="PTHR33375:SF1">
    <property type="entry name" value="CHROMOSOME-PARTITIONING PROTEIN PARB-RELATED"/>
    <property type="match status" value="1"/>
</dbReference>
<dbReference type="Gene3D" id="3.90.1530.30">
    <property type="match status" value="1"/>
</dbReference>
<dbReference type="CDD" id="cd16393">
    <property type="entry name" value="SPO0J_N"/>
    <property type="match status" value="1"/>
</dbReference>
<dbReference type="GO" id="GO:0007059">
    <property type="term" value="P:chromosome segregation"/>
    <property type="evidence" value="ECO:0007669"/>
    <property type="project" value="UniProtKB-KW"/>
</dbReference>
<dbReference type="SMART" id="SM00470">
    <property type="entry name" value="ParB"/>
    <property type="match status" value="1"/>
</dbReference>
<comment type="caution">
    <text evidence="6">The sequence shown here is derived from an EMBL/GenBank/DDBJ whole genome shotgun (WGS) entry which is preliminary data.</text>
</comment>
<dbReference type="GO" id="GO:0045881">
    <property type="term" value="P:positive regulation of sporulation resulting in formation of a cellular spore"/>
    <property type="evidence" value="ECO:0007669"/>
    <property type="project" value="TreeGrafter"/>
</dbReference>
<evidence type="ECO:0000256" key="3">
    <source>
        <dbReference type="ARBA" id="ARBA00023125"/>
    </source>
</evidence>
<dbReference type="InterPro" id="IPR050336">
    <property type="entry name" value="Chromosome_partition/occlusion"/>
</dbReference>
<evidence type="ECO:0000313" key="6">
    <source>
        <dbReference type="EMBL" id="MBU3850972.1"/>
    </source>
</evidence>
<dbReference type="SUPFAM" id="SSF110849">
    <property type="entry name" value="ParB/Sulfiredoxin"/>
    <property type="match status" value="1"/>
</dbReference>
<organism evidence="6 7">
    <name type="scientific">Candidatus Treponema excrementipullorum</name>
    <dbReference type="NCBI Taxonomy" id="2838768"/>
    <lineage>
        <taxon>Bacteria</taxon>
        <taxon>Pseudomonadati</taxon>
        <taxon>Spirochaetota</taxon>
        <taxon>Spirochaetia</taxon>
        <taxon>Spirochaetales</taxon>
        <taxon>Treponemataceae</taxon>
        <taxon>Treponema</taxon>
    </lineage>
</organism>
<evidence type="ECO:0000256" key="2">
    <source>
        <dbReference type="ARBA" id="ARBA00022829"/>
    </source>
</evidence>
<comment type="similarity">
    <text evidence="1">Belongs to the ParB family.</text>
</comment>
<accession>A0A9E2L3M0</accession>
<proteinExistence type="inferred from homology"/>
<dbReference type="InterPro" id="IPR057240">
    <property type="entry name" value="ParB_dimer_C"/>
</dbReference>
<protein>
    <submittedName>
        <fullName evidence="6">ParB/RepB/Spo0J family partition protein</fullName>
    </submittedName>
</protein>